<organism evidence="1 2">
    <name type="scientific">Triticum turgidum subsp. durum</name>
    <name type="common">Durum wheat</name>
    <name type="synonym">Triticum durum</name>
    <dbReference type="NCBI Taxonomy" id="4567"/>
    <lineage>
        <taxon>Eukaryota</taxon>
        <taxon>Viridiplantae</taxon>
        <taxon>Streptophyta</taxon>
        <taxon>Embryophyta</taxon>
        <taxon>Tracheophyta</taxon>
        <taxon>Spermatophyta</taxon>
        <taxon>Magnoliopsida</taxon>
        <taxon>Liliopsida</taxon>
        <taxon>Poales</taxon>
        <taxon>Poaceae</taxon>
        <taxon>BOP clade</taxon>
        <taxon>Pooideae</taxon>
        <taxon>Triticodae</taxon>
        <taxon>Triticeae</taxon>
        <taxon>Triticinae</taxon>
        <taxon>Triticum</taxon>
    </lineage>
</organism>
<keyword evidence="2" id="KW-1185">Reference proteome</keyword>
<dbReference type="AlphaFoldDB" id="A0A9R0SKT3"/>
<dbReference type="Pfam" id="PF08224">
    <property type="entry name" value="DUF1719"/>
    <property type="match status" value="1"/>
</dbReference>
<dbReference type="OMA" id="CKQHELQ"/>
<proteinExistence type="predicted"/>
<dbReference type="PANTHER" id="PTHR33377">
    <property type="entry name" value="OS10G0134700 PROTEIN-RELATED"/>
    <property type="match status" value="1"/>
</dbReference>
<dbReference type="SMART" id="SM01157">
    <property type="entry name" value="DUF1719"/>
    <property type="match status" value="1"/>
</dbReference>
<dbReference type="InterPro" id="IPR013181">
    <property type="entry name" value="DUF1719"/>
</dbReference>
<sequence length="534" mass="60440">MTLHFFSCTEMAEMVSSAIVGEAVSRIISGIATNKDHDKTDEAAEGGLERLEMARIRMEAALETSNKWQITDTPLLHWRKKLKCAAQDCEDAVRRCRQHFHEEDERKQMVRQSSLPRRIAHTTKTFISSFVGRKNDHCSDNITSVRRFERFADGATEFIRFVQLGGTPRHHMFFDPLIRHIFEGKSIRYMVLHPGGQYHFFTIQPIASEERGLEAILCFVYEDCKLPEKSFALKFMMRISESTNLIGTTVKCLQLVTPHFKSTAEIVIKEIAQLPTQDFSCLPPEVMSVNAEHYWNEMNTTFAVCSRPDPLCCQGYEHKIVSSCRGDESNSGNKLRLSSIFPEPVCKVFLQRHVSPSEYPNLHGSVTRYDLASLENCRPLKLGILFMPHDSLQEPKSTSKGSVIEAIDGKKQHLTHVNVHPDQLDEMFLPKAIDYLYHNVESTTYEISWRSNHGSAYLCVDMTSATRLPGAPAAIQGRNKSNKVVPEMQQELMENVEWKEEHIGGDGNNIGGAFMKDTTPVDATTVVLAEEPGK</sequence>
<dbReference type="Proteomes" id="UP000324705">
    <property type="component" value="Chromosome 4A"/>
</dbReference>
<dbReference type="EMBL" id="LT934117">
    <property type="protein sequence ID" value="VAH96215.1"/>
    <property type="molecule type" value="Genomic_DNA"/>
</dbReference>
<gene>
    <name evidence="1" type="ORF">TRITD_4Av1G205140</name>
</gene>
<evidence type="ECO:0000313" key="2">
    <source>
        <dbReference type="Proteomes" id="UP000324705"/>
    </source>
</evidence>
<dbReference type="PANTHER" id="PTHR33377:SF82">
    <property type="match status" value="1"/>
</dbReference>
<dbReference type="Gramene" id="TRITD4Av1G205140.1">
    <property type="protein sequence ID" value="TRITD4Av1G205140.1"/>
    <property type="gene ID" value="TRITD4Av1G205140"/>
</dbReference>
<accession>A0A9R0SKT3</accession>
<name>A0A9R0SKT3_TRITD</name>
<evidence type="ECO:0000313" key="1">
    <source>
        <dbReference type="EMBL" id="VAH96215.1"/>
    </source>
</evidence>
<protein>
    <submittedName>
        <fullName evidence="1">Uncharacterized protein</fullName>
    </submittedName>
</protein>
<reference evidence="1 2" key="1">
    <citation type="submission" date="2017-09" db="EMBL/GenBank/DDBJ databases">
        <authorList>
            <consortium name="International Durum Wheat Genome Sequencing Consortium (IDWGSC)"/>
            <person name="Milanesi L."/>
        </authorList>
    </citation>
    <scope>NUCLEOTIDE SEQUENCE [LARGE SCALE GENOMIC DNA]</scope>
    <source>
        <strain evidence="2">cv. Svevo</strain>
    </source>
</reference>